<feature type="binding site" evidence="17">
    <location>
        <position position="429"/>
    </location>
    <ligand>
        <name>(6S)-NADPHX</name>
        <dbReference type="ChEBI" id="CHEBI:64076"/>
    </ligand>
</feature>
<dbReference type="PANTHER" id="PTHR12592">
    <property type="entry name" value="ATP-DEPENDENT (S)-NAD(P)H-HYDRATE DEHYDRATASE FAMILY MEMBER"/>
    <property type="match status" value="1"/>
</dbReference>
<evidence type="ECO:0000256" key="13">
    <source>
        <dbReference type="ARBA" id="ARBA00023268"/>
    </source>
</evidence>
<evidence type="ECO:0000256" key="6">
    <source>
        <dbReference type="ARBA" id="ARBA00022741"/>
    </source>
</evidence>
<dbReference type="PROSITE" id="PS51385">
    <property type="entry name" value="YJEF_N"/>
    <property type="match status" value="1"/>
</dbReference>
<dbReference type="GO" id="GO:0110051">
    <property type="term" value="P:metabolite repair"/>
    <property type="evidence" value="ECO:0007669"/>
    <property type="project" value="TreeGrafter"/>
</dbReference>
<evidence type="ECO:0000256" key="7">
    <source>
        <dbReference type="ARBA" id="ARBA00022840"/>
    </source>
</evidence>
<dbReference type="PANTHER" id="PTHR12592:SF0">
    <property type="entry name" value="ATP-DEPENDENT (S)-NAD(P)H-HYDRATE DEHYDRATASE"/>
    <property type="match status" value="1"/>
</dbReference>
<evidence type="ECO:0000256" key="2">
    <source>
        <dbReference type="ARBA" id="ARBA00000909"/>
    </source>
</evidence>
<evidence type="ECO:0000256" key="11">
    <source>
        <dbReference type="ARBA" id="ARBA00023235"/>
    </source>
</evidence>
<comment type="cofactor">
    <cofactor evidence="18 19">
        <name>K(+)</name>
        <dbReference type="ChEBI" id="CHEBI:29103"/>
    </cofactor>
    <text evidence="18 19">Binds 1 potassium ion per subunit.</text>
</comment>
<evidence type="ECO:0000256" key="8">
    <source>
        <dbReference type="ARBA" id="ARBA00022857"/>
    </source>
</evidence>
<feature type="binding site" evidence="17">
    <location>
        <position position="363"/>
    </location>
    <ligand>
        <name>(6S)-NADPHX</name>
        <dbReference type="ChEBI" id="CHEBI:64076"/>
    </ligand>
</feature>
<dbReference type="PROSITE" id="PS51383">
    <property type="entry name" value="YJEF_C_3"/>
    <property type="match status" value="1"/>
</dbReference>
<dbReference type="Pfam" id="PF01256">
    <property type="entry name" value="Carb_kinase"/>
    <property type="match status" value="1"/>
</dbReference>
<keyword evidence="10 17" id="KW-0520">NAD</keyword>
<evidence type="ECO:0000256" key="12">
    <source>
        <dbReference type="ARBA" id="ARBA00023239"/>
    </source>
</evidence>
<comment type="catalytic activity">
    <reaction evidence="1 18 19">
        <text>(6R)-NADHX = (6S)-NADHX</text>
        <dbReference type="Rhea" id="RHEA:32215"/>
        <dbReference type="ChEBI" id="CHEBI:64074"/>
        <dbReference type="ChEBI" id="CHEBI:64075"/>
        <dbReference type="EC" id="5.1.99.6"/>
    </reaction>
</comment>
<feature type="domain" description="YjeF N-terminal" evidence="21">
    <location>
        <begin position="19"/>
        <end position="218"/>
    </location>
</feature>
<keyword evidence="6 17" id="KW-0547">Nucleotide-binding</keyword>
<proteinExistence type="inferred from homology"/>
<dbReference type="Gene3D" id="3.40.50.10260">
    <property type="entry name" value="YjeF N-terminal domain"/>
    <property type="match status" value="1"/>
</dbReference>
<evidence type="ECO:0000256" key="14">
    <source>
        <dbReference type="ARBA" id="ARBA00025153"/>
    </source>
</evidence>
<keyword evidence="5 18" id="KW-0479">Metal-binding</keyword>
<comment type="similarity">
    <text evidence="18">Belongs to the NnrE/AIBP family.</text>
</comment>
<gene>
    <name evidence="17" type="primary">nnrD</name>
    <name evidence="18" type="synonym">nnrE</name>
    <name evidence="22" type="ORF">EDC28_11056</name>
</gene>
<evidence type="ECO:0000256" key="19">
    <source>
        <dbReference type="PIRNR" id="PIRNR017184"/>
    </source>
</evidence>
<dbReference type="GO" id="GO:0052856">
    <property type="term" value="F:NAD(P)HX epimerase activity"/>
    <property type="evidence" value="ECO:0007669"/>
    <property type="project" value="UniProtKB-UniRule"/>
</dbReference>
<comment type="function">
    <text evidence="14 19">Bifunctional enzyme that catalyzes the epimerization of the S- and R-forms of NAD(P)HX and the dehydration of the S-form of NAD(P)HX at the expense of ADP, which is converted to AMP. This allows the repair of both epimers of NAD(P)HX, a damaged form of NAD(P)H that is a result of enzymatic or heat-dependent hydration.</text>
</comment>
<comment type="similarity">
    <text evidence="4 19">In the C-terminal section; belongs to the NnrD/CARKD family.</text>
</comment>
<comment type="caution">
    <text evidence="22">The sequence shown here is derived from an EMBL/GenBank/DDBJ whole genome shotgun (WGS) entry which is preliminary data.</text>
</comment>
<dbReference type="NCBIfam" id="TIGR00197">
    <property type="entry name" value="yjeF_nterm"/>
    <property type="match status" value="1"/>
</dbReference>
<dbReference type="InterPro" id="IPR004443">
    <property type="entry name" value="YjeF_N_dom"/>
</dbReference>
<dbReference type="GO" id="GO:0046496">
    <property type="term" value="P:nicotinamide nucleotide metabolic process"/>
    <property type="evidence" value="ECO:0007669"/>
    <property type="project" value="UniProtKB-UniRule"/>
</dbReference>
<evidence type="ECO:0000313" key="22">
    <source>
        <dbReference type="EMBL" id="ROQ22417.1"/>
    </source>
</evidence>
<reference evidence="22 23" key="1">
    <citation type="submission" date="2018-11" db="EMBL/GenBank/DDBJ databases">
        <title>Genomic Encyclopedia of Type Strains, Phase IV (KMG-IV): sequencing the most valuable type-strain genomes for metagenomic binning, comparative biology and taxonomic classification.</title>
        <authorList>
            <person name="Goeker M."/>
        </authorList>
    </citation>
    <scope>NUCLEOTIDE SEQUENCE [LARGE SCALE GENOMIC DNA]</scope>
    <source>
        <strain evidence="22 23">DSM 21945</strain>
    </source>
</reference>
<protein>
    <recommendedName>
        <fullName evidence="19">Bifunctional NAD(P)H-hydrate repair enzyme</fullName>
    </recommendedName>
    <alternativeName>
        <fullName evidence="19">Nicotinamide nucleotide repair protein</fullName>
    </alternativeName>
    <domain>
        <recommendedName>
            <fullName evidence="19">ADP-dependent (S)-NAD(P)H-hydrate dehydratase</fullName>
            <ecNumber evidence="19">4.2.1.136</ecNumber>
        </recommendedName>
        <alternativeName>
            <fullName evidence="19">ADP-dependent NAD(P)HX dehydratase</fullName>
        </alternativeName>
    </domain>
    <domain>
        <recommendedName>
            <fullName evidence="19">NAD(P)H-hydrate epimerase</fullName>
            <ecNumber evidence="19">5.1.99.6</ecNumber>
        </recommendedName>
    </domain>
</protein>
<keyword evidence="12 17" id="KW-0456">Lyase</keyword>
<evidence type="ECO:0000256" key="5">
    <source>
        <dbReference type="ARBA" id="ARBA00022723"/>
    </source>
</evidence>
<feature type="binding site" evidence="18">
    <location>
        <begin position="132"/>
        <end position="138"/>
    </location>
    <ligand>
        <name>(6S)-NADPHX</name>
        <dbReference type="ChEBI" id="CHEBI:64076"/>
    </ligand>
</feature>
<comment type="function">
    <text evidence="17">Catalyzes the dehydration of the S-form of NAD(P)HX at the expense of ADP, which is converted to AMP. Together with NAD(P)HX epimerase, which catalyzes the epimerization of the S- and R-forms, the enzyme allows the repair of both epimers of NAD(P)HX, a damaged form of NAD(P)H that is a result of enzymatic or heat-dependent hydration.</text>
</comment>
<evidence type="ECO:0000256" key="3">
    <source>
        <dbReference type="ARBA" id="ARBA00006001"/>
    </source>
</evidence>
<dbReference type="RefSeq" id="WP_123422356.1">
    <property type="nucleotide sequence ID" value="NZ_JBLXAC010000009.1"/>
</dbReference>
<feature type="domain" description="YjeF C-terminal" evidence="20">
    <location>
        <begin position="224"/>
        <end position="486"/>
    </location>
</feature>
<dbReference type="EC" id="4.2.1.136" evidence="19"/>
<dbReference type="AlphaFoldDB" id="A0A3N1P5J6"/>
<evidence type="ECO:0000256" key="4">
    <source>
        <dbReference type="ARBA" id="ARBA00009524"/>
    </source>
</evidence>
<dbReference type="InterPro" id="IPR000631">
    <property type="entry name" value="CARKD"/>
</dbReference>
<dbReference type="HAMAP" id="MF_01966">
    <property type="entry name" value="NADHX_epimerase"/>
    <property type="match status" value="1"/>
</dbReference>
<feature type="binding site" evidence="17">
    <location>
        <begin position="400"/>
        <end position="404"/>
    </location>
    <ligand>
        <name>AMP</name>
        <dbReference type="ChEBI" id="CHEBI:456215"/>
    </ligand>
</feature>
<evidence type="ECO:0000256" key="1">
    <source>
        <dbReference type="ARBA" id="ARBA00000013"/>
    </source>
</evidence>
<evidence type="ECO:0000259" key="21">
    <source>
        <dbReference type="PROSITE" id="PS51385"/>
    </source>
</evidence>
<name>A0A3N1P5J6_9GAMM</name>
<keyword evidence="8 17" id="KW-0521">NADP</keyword>
<evidence type="ECO:0000256" key="9">
    <source>
        <dbReference type="ARBA" id="ARBA00022958"/>
    </source>
</evidence>
<feature type="binding site" evidence="17">
    <location>
        <position position="317"/>
    </location>
    <ligand>
        <name>(6S)-NADPHX</name>
        <dbReference type="ChEBI" id="CHEBI:64076"/>
    </ligand>
</feature>
<comment type="subunit">
    <text evidence="17">Homotetramer.</text>
</comment>
<dbReference type="SUPFAM" id="SSF53613">
    <property type="entry name" value="Ribokinase-like"/>
    <property type="match status" value="1"/>
</dbReference>
<feature type="binding site" evidence="17">
    <location>
        <position position="259"/>
    </location>
    <ligand>
        <name>(6S)-NADPHX</name>
        <dbReference type="ChEBI" id="CHEBI:64076"/>
    </ligand>
</feature>
<comment type="catalytic activity">
    <reaction evidence="2 18 19">
        <text>(6R)-NADPHX = (6S)-NADPHX</text>
        <dbReference type="Rhea" id="RHEA:32227"/>
        <dbReference type="ChEBI" id="CHEBI:64076"/>
        <dbReference type="ChEBI" id="CHEBI:64077"/>
        <dbReference type="EC" id="5.1.99.6"/>
    </reaction>
</comment>
<comment type="similarity">
    <text evidence="3 19">In the N-terminal section; belongs to the NnrE/AIBP family.</text>
</comment>
<keyword evidence="9 18" id="KW-0630">Potassium</keyword>
<dbReference type="InterPro" id="IPR029056">
    <property type="entry name" value="Ribokinase-like"/>
</dbReference>
<evidence type="ECO:0000256" key="18">
    <source>
        <dbReference type="HAMAP-Rule" id="MF_01966"/>
    </source>
</evidence>
<dbReference type="PROSITE" id="PS01050">
    <property type="entry name" value="YJEF_C_2"/>
    <property type="match status" value="1"/>
</dbReference>
<dbReference type="HAMAP" id="MF_01965">
    <property type="entry name" value="NADHX_dehydratase"/>
    <property type="match status" value="1"/>
</dbReference>
<keyword evidence="11 18" id="KW-0413">Isomerase</keyword>
<dbReference type="NCBIfam" id="TIGR00196">
    <property type="entry name" value="yjeF_cterm"/>
    <property type="match status" value="1"/>
</dbReference>
<dbReference type="GO" id="GO:0052855">
    <property type="term" value="F:ADP-dependent NAD(P)H-hydrate dehydratase activity"/>
    <property type="evidence" value="ECO:0007669"/>
    <property type="project" value="UniProtKB-UniRule"/>
</dbReference>
<evidence type="ECO:0000256" key="16">
    <source>
        <dbReference type="ARBA" id="ARBA00049209"/>
    </source>
</evidence>
<feature type="binding site" evidence="18">
    <location>
        <position position="161"/>
    </location>
    <ligand>
        <name>(6S)-NADPHX</name>
        <dbReference type="ChEBI" id="CHEBI:64076"/>
    </ligand>
</feature>
<comment type="similarity">
    <text evidence="17">Belongs to the NnrD/CARKD family.</text>
</comment>
<dbReference type="CDD" id="cd01171">
    <property type="entry name" value="YXKO-related"/>
    <property type="match status" value="1"/>
</dbReference>
<accession>A0A3N1P5J6</accession>
<feature type="binding site" evidence="17">
    <location>
        <position position="428"/>
    </location>
    <ligand>
        <name>AMP</name>
        <dbReference type="ChEBI" id="CHEBI:456215"/>
    </ligand>
</feature>
<dbReference type="GO" id="GO:0046872">
    <property type="term" value="F:metal ion binding"/>
    <property type="evidence" value="ECO:0007669"/>
    <property type="project" value="UniProtKB-UniRule"/>
</dbReference>
<comment type="function">
    <text evidence="18">Catalyzes the epimerization of the S- and R-forms of NAD(P)HX, a damaged form of NAD(P)H that is a result of enzymatic or heat-dependent hydration. This is a prerequisite for the S-specific NAD(P)H-hydrate dehydratase to allow the repair of both epimers of NAD(P)HX.</text>
</comment>
<keyword evidence="7 17" id="KW-0067">ATP-binding</keyword>
<feature type="binding site" evidence="18">
    <location>
        <begin position="67"/>
        <end position="71"/>
    </location>
    <ligand>
        <name>(6S)-NADPHX</name>
        <dbReference type="ChEBI" id="CHEBI:64076"/>
    </ligand>
</feature>
<dbReference type="EC" id="5.1.99.6" evidence="19"/>
<dbReference type="SUPFAM" id="SSF64153">
    <property type="entry name" value="YjeF N-terminal domain-like"/>
    <property type="match status" value="1"/>
</dbReference>
<evidence type="ECO:0000256" key="15">
    <source>
        <dbReference type="ARBA" id="ARBA00048238"/>
    </source>
</evidence>
<feature type="binding site" evidence="18">
    <location>
        <position position="128"/>
    </location>
    <ligand>
        <name>K(+)</name>
        <dbReference type="ChEBI" id="CHEBI:29103"/>
    </ligand>
</feature>
<dbReference type="Gene3D" id="3.40.1190.20">
    <property type="match status" value="1"/>
</dbReference>
<keyword evidence="23" id="KW-1185">Reference proteome</keyword>
<evidence type="ECO:0000256" key="17">
    <source>
        <dbReference type="HAMAP-Rule" id="MF_01965"/>
    </source>
</evidence>
<dbReference type="PIRSF" id="PIRSF017184">
    <property type="entry name" value="Nnr"/>
    <property type="match status" value="1"/>
</dbReference>
<dbReference type="InterPro" id="IPR017953">
    <property type="entry name" value="Carbohydrate_kinase_pred_CS"/>
</dbReference>
<comment type="cofactor">
    <cofactor evidence="17">
        <name>Mg(2+)</name>
        <dbReference type="ChEBI" id="CHEBI:18420"/>
    </cofactor>
</comment>
<comment type="caution">
    <text evidence="18">Lacks conserved residue(s) required for the propagation of feature annotation.</text>
</comment>
<comment type="catalytic activity">
    <reaction evidence="15 17 19">
        <text>(6S)-NADHX + ADP = AMP + phosphate + NADH + H(+)</text>
        <dbReference type="Rhea" id="RHEA:32223"/>
        <dbReference type="ChEBI" id="CHEBI:15378"/>
        <dbReference type="ChEBI" id="CHEBI:43474"/>
        <dbReference type="ChEBI" id="CHEBI:57945"/>
        <dbReference type="ChEBI" id="CHEBI:64074"/>
        <dbReference type="ChEBI" id="CHEBI:456215"/>
        <dbReference type="ChEBI" id="CHEBI:456216"/>
        <dbReference type="EC" id="4.2.1.136"/>
    </reaction>
</comment>
<evidence type="ECO:0000256" key="10">
    <source>
        <dbReference type="ARBA" id="ARBA00023027"/>
    </source>
</evidence>
<sequence>MLTPLLNALPCPLPLAAELKELEPRLAAAKGLSLYQLMEKAGLAAYGLLRQRWPAAKKLLVLAGTGNNGGDAYVLARLALADGLAVTVVASGEPKAQEASQAAKAWHQAGGKTLFSLPAALDGELVVDGLLGMGLASEVRGAAKALQVFLATTALPILAIDVPSGLGSDSGHWWGKPFSASAVVTFIFPKAGLLTGQGRAAWQQAWLADLDLTPSAETALNALDFSALKARRPTRKATAHKGDSGRLLVVGGNLGLSGAIRLAGEAALRSGAGLVKVLTHPQSALAVSLGRPELMVEPVADWRAPGFAAKALVLGPGLGQDPWGQAMCAGALGLPLPKVVDADALNLVAQKPQALVDAIITPHPGEAARLLGASIGDVERDRLAAVQALAQQYRCVALLKGAGTLVSDGKQSWLLAVGSPAMAVGGMGDVLSGIIGALLAQGLSPLDAALLGAALHGEAGSKAAEQGAIGTLASDLFDWVRNLINA</sequence>
<comment type="catalytic activity">
    <reaction evidence="16 17 19">
        <text>(6S)-NADPHX + ADP = AMP + phosphate + NADPH + H(+)</text>
        <dbReference type="Rhea" id="RHEA:32235"/>
        <dbReference type="ChEBI" id="CHEBI:15378"/>
        <dbReference type="ChEBI" id="CHEBI:43474"/>
        <dbReference type="ChEBI" id="CHEBI:57783"/>
        <dbReference type="ChEBI" id="CHEBI:64076"/>
        <dbReference type="ChEBI" id="CHEBI:456215"/>
        <dbReference type="ChEBI" id="CHEBI:456216"/>
        <dbReference type="EC" id="4.2.1.136"/>
    </reaction>
</comment>
<evidence type="ECO:0000313" key="23">
    <source>
        <dbReference type="Proteomes" id="UP000268033"/>
    </source>
</evidence>
<dbReference type="STRING" id="584787.GCA_001247655_00963"/>
<evidence type="ECO:0000259" key="20">
    <source>
        <dbReference type="PROSITE" id="PS51383"/>
    </source>
</evidence>
<dbReference type="GO" id="GO:0005524">
    <property type="term" value="F:ATP binding"/>
    <property type="evidence" value="ECO:0007669"/>
    <property type="project" value="UniProtKB-UniRule"/>
</dbReference>
<dbReference type="EMBL" id="RJUL01000010">
    <property type="protein sequence ID" value="ROQ22417.1"/>
    <property type="molecule type" value="Genomic_DNA"/>
</dbReference>
<organism evidence="22 23">
    <name type="scientific">Gallaecimonas pentaromativorans</name>
    <dbReference type="NCBI Taxonomy" id="584787"/>
    <lineage>
        <taxon>Bacteria</taxon>
        <taxon>Pseudomonadati</taxon>
        <taxon>Pseudomonadota</taxon>
        <taxon>Gammaproteobacteria</taxon>
        <taxon>Enterobacterales</taxon>
        <taxon>Gallaecimonadaceae</taxon>
        <taxon>Gallaecimonas</taxon>
    </lineage>
</organism>
<dbReference type="Pfam" id="PF03853">
    <property type="entry name" value="YjeF_N"/>
    <property type="match status" value="1"/>
</dbReference>
<feature type="binding site" evidence="18">
    <location>
        <position position="164"/>
    </location>
    <ligand>
        <name>K(+)</name>
        <dbReference type="ChEBI" id="CHEBI:29103"/>
    </ligand>
</feature>
<feature type="binding site" evidence="18">
    <location>
        <position position="68"/>
    </location>
    <ligand>
        <name>K(+)</name>
        <dbReference type="ChEBI" id="CHEBI:29103"/>
    </ligand>
</feature>
<dbReference type="InterPro" id="IPR030677">
    <property type="entry name" value="Nnr"/>
</dbReference>
<dbReference type="Proteomes" id="UP000268033">
    <property type="component" value="Unassembled WGS sequence"/>
</dbReference>
<dbReference type="InterPro" id="IPR036652">
    <property type="entry name" value="YjeF_N_dom_sf"/>
</dbReference>
<keyword evidence="13" id="KW-0511">Multifunctional enzyme</keyword>